<organism evidence="1 2">
    <name type="scientific">Phototrophicus methaneseepsis</name>
    <dbReference type="NCBI Taxonomy" id="2710758"/>
    <lineage>
        <taxon>Bacteria</taxon>
        <taxon>Bacillati</taxon>
        <taxon>Chloroflexota</taxon>
        <taxon>Candidatus Thermofontia</taxon>
        <taxon>Phototrophicales</taxon>
        <taxon>Phototrophicaceae</taxon>
        <taxon>Phototrophicus</taxon>
    </lineage>
</organism>
<dbReference type="AlphaFoldDB" id="A0A7S8E636"/>
<gene>
    <name evidence="1" type="ORF">G4Y79_15300</name>
</gene>
<accession>A0A7S8E636</accession>
<protein>
    <submittedName>
        <fullName evidence="1">Uncharacterized protein</fullName>
    </submittedName>
</protein>
<reference evidence="1 2" key="1">
    <citation type="submission" date="2020-02" db="EMBL/GenBank/DDBJ databases">
        <authorList>
            <person name="Zheng R.K."/>
            <person name="Sun C.M."/>
        </authorList>
    </citation>
    <scope>NUCLEOTIDE SEQUENCE [LARGE SCALE GENOMIC DNA]</scope>
    <source>
        <strain evidence="2">rifampicinis</strain>
    </source>
</reference>
<dbReference type="Proteomes" id="UP000594468">
    <property type="component" value="Chromosome"/>
</dbReference>
<dbReference type="EMBL" id="CP062983">
    <property type="protein sequence ID" value="QPC81069.1"/>
    <property type="molecule type" value="Genomic_DNA"/>
</dbReference>
<proteinExistence type="predicted"/>
<keyword evidence="2" id="KW-1185">Reference proteome</keyword>
<sequence length="136" mass="15147">MLKAAYKHLDTTLRAIDDVNTGINGQIYRDIAPSGAAMPYCVINLNNGGMTNGAIRFNEGDTLWTVKFVGLQAQHATAMRGWVGQVFDAMHETMPGVVDDWYLFLVTCETVVEYVERDGDVVYLHTGANYRVRLSK</sequence>
<dbReference type="RefSeq" id="WP_195169142.1">
    <property type="nucleotide sequence ID" value="NZ_CP062983.1"/>
</dbReference>
<name>A0A7S8E636_9CHLR</name>
<dbReference type="KEGG" id="pmet:G4Y79_15300"/>
<evidence type="ECO:0000313" key="2">
    <source>
        <dbReference type="Proteomes" id="UP000594468"/>
    </source>
</evidence>
<evidence type="ECO:0000313" key="1">
    <source>
        <dbReference type="EMBL" id="QPC81069.1"/>
    </source>
</evidence>